<dbReference type="InterPro" id="IPR012341">
    <property type="entry name" value="6hp_glycosidase-like_sf"/>
</dbReference>
<comment type="catalytic activity">
    <reaction evidence="9">
        <text>an N-acyl-D-glucosamine = an N-acyl-D-mannosamine</text>
        <dbReference type="Rhea" id="RHEA:19033"/>
        <dbReference type="ChEBI" id="CHEBI:16062"/>
        <dbReference type="ChEBI" id="CHEBI:17274"/>
        <dbReference type="EC" id="5.1.3.8"/>
    </reaction>
    <physiologicalReaction direction="left-to-right" evidence="9">
        <dbReference type="Rhea" id="RHEA:19034"/>
    </physiologicalReaction>
    <physiologicalReaction direction="right-to-left" evidence="9">
        <dbReference type="Rhea" id="RHEA:19035"/>
    </physiologicalReaction>
</comment>
<evidence type="ECO:0000256" key="8">
    <source>
        <dbReference type="ARBA" id="ARBA00033215"/>
    </source>
</evidence>
<name>A0ABM0K701_APLCA</name>
<keyword evidence="5" id="KW-0413">Isomerase</keyword>
<evidence type="ECO:0000313" key="11">
    <source>
        <dbReference type="Proteomes" id="UP000694888"/>
    </source>
</evidence>
<dbReference type="InterPro" id="IPR034116">
    <property type="entry name" value="AGE_dom"/>
</dbReference>
<organism evidence="11 12">
    <name type="scientific">Aplysia californica</name>
    <name type="common">California sea hare</name>
    <dbReference type="NCBI Taxonomy" id="6500"/>
    <lineage>
        <taxon>Eukaryota</taxon>
        <taxon>Metazoa</taxon>
        <taxon>Spiralia</taxon>
        <taxon>Lophotrochozoa</taxon>
        <taxon>Mollusca</taxon>
        <taxon>Gastropoda</taxon>
        <taxon>Heterobranchia</taxon>
        <taxon>Euthyneura</taxon>
        <taxon>Tectipleura</taxon>
        <taxon>Aplysiida</taxon>
        <taxon>Aplysioidea</taxon>
        <taxon>Aplysiidae</taxon>
        <taxon>Aplysia</taxon>
    </lineage>
</organism>
<evidence type="ECO:0000256" key="2">
    <source>
        <dbReference type="ARBA" id="ARBA00008558"/>
    </source>
</evidence>
<comment type="subunit">
    <text evidence="10">Homodimer. Forms a heterodimer with renin and inhibits its activity.</text>
</comment>
<evidence type="ECO:0000256" key="4">
    <source>
        <dbReference type="ARBA" id="ARBA00014959"/>
    </source>
</evidence>
<dbReference type="CDD" id="cd00249">
    <property type="entry name" value="AGE"/>
    <property type="match status" value="1"/>
</dbReference>
<dbReference type="SUPFAM" id="SSF48208">
    <property type="entry name" value="Six-hairpin glycosidases"/>
    <property type="match status" value="1"/>
</dbReference>
<dbReference type="InterPro" id="IPR010819">
    <property type="entry name" value="AGE/CE"/>
</dbReference>
<evidence type="ECO:0000256" key="10">
    <source>
        <dbReference type="ARBA" id="ARBA00046544"/>
    </source>
</evidence>
<dbReference type="GeneID" id="101859443"/>
<evidence type="ECO:0000256" key="9">
    <source>
        <dbReference type="ARBA" id="ARBA00034243"/>
    </source>
</evidence>
<protein>
    <recommendedName>
        <fullName evidence="4">N-acylglucosamine 2-epimerase</fullName>
        <ecNumber evidence="3">5.1.3.8</ecNumber>
    </recommendedName>
    <alternativeName>
        <fullName evidence="8">GlcNAc 2-epimerase</fullName>
    </alternativeName>
    <alternativeName>
        <fullName evidence="6">N-acetyl-D-glucosamine 2-epimerase</fullName>
    </alternativeName>
    <alternativeName>
        <fullName evidence="7">Renin-binding protein</fullName>
    </alternativeName>
</protein>
<gene>
    <name evidence="12" type="primary">LOC101859443</name>
</gene>
<dbReference type="Proteomes" id="UP000694888">
    <property type="component" value="Unplaced"/>
</dbReference>
<dbReference type="Gene3D" id="1.50.10.10">
    <property type="match status" value="1"/>
</dbReference>
<evidence type="ECO:0000256" key="5">
    <source>
        <dbReference type="ARBA" id="ARBA00023235"/>
    </source>
</evidence>
<comment type="pathway">
    <text evidence="1">Amino-sugar metabolism; N-acetylneuraminate degradation.</text>
</comment>
<sequence>MSSGVKQRLSEFYSTISDDLDRSVEFWLKHSVDEEQGGFFQCLDADGEVYDTTKYTWLLSRQVWTFARLYQDMDRFRLPNILEVAKKGAEFVMKHVKNPENSKCYFSLTREGQPIKIQRTIFSECFYVLAMSEMYRVLKEDIYKKEAMAMMKQIVHWVRVDNSGLGIPLVPPKATSSLGVPMMLLCLIDQMETMDPAHGANFNDLADWCIARVLKHVQRNGTVVLETVSEDGEEVGGSAGRLMNPGHVIEAGWFLLERAGKSGNEELQKTALETFMLEAFHRGWDTEHGGILYFVDVDGRPPAQLEWDMKLWWPHNEAMIAFLKAYKHTSDEKYLEKFAQVFDYSYQHFADTQKGEWFGYLSREGQVKINAKGGPWKGCFHVPRSLMMCEQLLHEILQTQ</sequence>
<reference evidence="12" key="1">
    <citation type="submission" date="2025-08" db="UniProtKB">
        <authorList>
            <consortium name="RefSeq"/>
        </authorList>
    </citation>
    <scope>IDENTIFICATION</scope>
</reference>
<proteinExistence type="inferred from homology"/>
<accession>A0ABM0K701</accession>
<evidence type="ECO:0000256" key="7">
    <source>
        <dbReference type="ARBA" id="ARBA00031909"/>
    </source>
</evidence>
<dbReference type="EC" id="5.1.3.8" evidence="3"/>
<evidence type="ECO:0000313" key="12">
    <source>
        <dbReference type="RefSeq" id="XP_005110207.2"/>
    </source>
</evidence>
<comment type="similarity">
    <text evidence="2">Belongs to the N-acylglucosamine 2-epimerase family.</text>
</comment>
<evidence type="ECO:0000256" key="6">
    <source>
        <dbReference type="ARBA" id="ARBA00031608"/>
    </source>
</evidence>
<dbReference type="RefSeq" id="XP_005110207.2">
    <property type="nucleotide sequence ID" value="XM_005110150.3"/>
</dbReference>
<evidence type="ECO:0000256" key="1">
    <source>
        <dbReference type="ARBA" id="ARBA00004878"/>
    </source>
</evidence>
<dbReference type="InterPro" id="IPR008928">
    <property type="entry name" value="6-hairpin_glycosidase_sf"/>
</dbReference>
<evidence type="ECO:0000256" key="3">
    <source>
        <dbReference type="ARBA" id="ARBA00013176"/>
    </source>
</evidence>
<keyword evidence="11" id="KW-1185">Reference proteome</keyword>
<dbReference type="Pfam" id="PF07221">
    <property type="entry name" value="GlcNAc_2-epim"/>
    <property type="match status" value="1"/>
</dbReference>
<dbReference type="PANTHER" id="PTHR15108">
    <property type="entry name" value="N-ACYLGLUCOSAMINE-2-EPIMERASE"/>
    <property type="match status" value="1"/>
</dbReference>